<dbReference type="Proteomes" id="UP000199226">
    <property type="component" value="Unassembled WGS sequence"/>
</dbReference>
<dbReference type="AlphaFoldDB" id="A0A1G9YZ47"/>
<dbReference type="RefSeq" id="WP_090707215.1">
    <property type="nucleotide sequence ID" value="NZ_FNHH01000048.1"/>
</dbReference>
<gene>
    <name evidence="1" type="ORF">SAMN05421813_1483</name>
</gene>
<dbReference type="EMBL" id="FNHH01000048">
    <property type="protein sequence ID" value="SDN13985.1"/>
    <property type="molecule type" value="Genomic_DNA"/>
</dbReference>
<protein>
    <recommendedName>
        <fullName evidence="3">Transcriptional regulator</fullName>
    </recommendedName>
</protein>
<evidence type="ECO:0008006" key="3">
    <source>
        <dbReference type="Google" id="ProtNLM"/>
    </source>
</evidence>
<sequence>MLESLITSKTRIKLLLKFFLNINNQGYLRSLETEFNESTNGIRQELNRFENAGLLLAESEGNKKLYRANIRHPLFKDLNSIILKFVGVEELLERVIDRLGNVQQVYLEGRIAQGLDSDIIDLLIIGNDIDRNYLSSLVEKTEPLLKRKIRYLVFEEADAKVYVERHHKELVLIFNSPE</sequence>
<proteinExistence type="predicted"/>
<dbReference type="OrthoDB" id="9793352at2"/>
<accession>A0A1G9YZ47</accession>
<reference evidence="2" key="1">
    <citation type="submission" date="2016-10" db="EMBL/GenBank/DDBJ databases">
        <authorList>
            <person name="Varghese N."/>
            <person name="Submissions S."/>
        </authorList>
    </citation>
    <scope>NUCLEOTIDE SEQUENCE [LARGE SCALE GENOMIC DNA]</scope>
    <source>
        <strain evidence="2">DSM 24536</strain>
    </source>
</reference>
<dbReference type="STRING" id="990371.SAMN05421813_1483"/>
<evidence type="ECO:0000313" key="2">
    <source>
        <dbReference type="Proteomes" id="UP000199226"/>
    </source>
</evidence>
<keyword evidence="2" id="KW-1185">Reference proteome</keyword>
<evidence type="ECO:0000313" key="1">
    <source>
        <dbReference type="EMBL" id="SDN13985.1"/>
    </source>
</evidence>
<name>A0A1G9YZ47_9SPHI</name>
<organism evidence="1 2">
    <name type="scientific">Daejeonella rubra</name>
    <dbReference type="NCBI Taxonomy" id="990371"/>
    <lineage>
        <taxon>Bacteria</taxon>
        <taxon>Pseudomonadati</taxon>
        <taxon>Bacteroidota</taxon>
        <taxon>Sphingobacteriia</taxon>
        <taxon>Sphingobacteriales</taxon>
        <taxon>Sphingobacteriaceae</taxon>
        <taxon>Daejeonella</taxon>
    </lineage>
</organism>